<dbReference type="Gene3D" id="1.20.120.450">
    <property type="entry name" value="dinb family like domain"/>
    <property type="match status" value="1"/>
</dbReference>
<comment type="caution">
    <text evidence="2">The sequence shown here is derived from an EMBL/GenBank/DDBJ whole genome shotgun (WGS) entry which is preliminary data.</text>
</comment>
<dbReference type="EMBL" id="QPJD01000006">
    <property type="protein sequence ID" value="RCW48589.1"/>
    <property type="molecule type" value="Genomic_DNA"/>
</dbReference>
<protein>
    <submittedName>
        <fullName evidence="2">DinB family protein</fullName>
    </submittedName>
</protein>
<proteinExistence type="predicted"/>
<dbReference type="RefSeq" id="WP_114380174.1">
    <property type="nucleotide sequence ID" value="NZ_QPJD01000006.1"/>
</dbReference>
<accession>A0A368W284</accession>
<dbReference type="OrthoDB" id="4295522at2"/>
<organism evidence="2 3">
    <name type="scientific">Paenibacillus prosopidis</name>
    <dbReference type="NCBI Taxonomy" id="630520"/>
    <lineage>
        <taxon>Bacteria</taxon>
        <taxon>Bacillati</taxon>
        <taxon>Bacillota</taxon>
        <taxon>Bacilli</taxon>
        <taxon>Bacillales</taxon>
        <taxon>Paenibacillaceae</taxon>
        <taxon>Paenibacillus</taxon>
    </lineage>
</organism>
<evidence type="ECO:0000313" key="2">
    <source>
        <dbReference type="EMBL" id="RCW48589.1"/>
    </source>
</evidence>
<evidence type="ECO:0000313" key="3">
    <source>
        <dbReference type="Proteomes" id="UP000252415"/>
    </source>
</evidence>
<dbReference type="Proteomes" id="UP000252415">
    <property type="component" value="Unassembled WGS sequence"/>
</dbReference>
<dbReference type="Pfam" id="PF12867">
    <property type="entry name" value="DinB_2"/>
    <property type="match status" value="1"/>
</dbReference>
<evidence type="ECO:0000259" key="1">
    <source>
        <dbReference type="Pfam" id="PF12867"/>
    </source>
</evidence>
<reference evidence="2 3" key="1">
    <citation type="submission" date="2018-07" db="EMBL/GenBank/DDBJ databases">
        <title>Genomic Encyclopedia of Type Strains, Phase III (KMG-III): the genomes of soil and plant-associated and newly described type strains.</title>
        <authorList>
            <person name="Whitman W."/>
        </authorList>
    </citation>
    <scope>NUCLEOTIDE SEQUENCE [LARGE SCALE GENOMIC DNA]</scope>
    <source>
        <strain evidence="2 3">CECT 7506</strain>
    </source>
</reference>
<name>A0A368W284_9BACL</name>
<keyword evidence="3" id="KW-1185">Reference proteome</keyword>
<dbReference type="InterPro" id="IPR034660">
    <property type="entry name" value="DinB/YfiT-like"/>
</dbReference>
<dbReference type="InterPro" id="IPR024775">
    <property type="entry name" value="DinB-like"/>
</dbReference>
<dbReference type="SUPFAM" id="SSF109854">
    <property type="entry name" value="DinB/YfiT-like putative metalloenzymes"/>
    <property type="match status" value="1"/>
</dbReference>
<feature type="domain" description="DinB-like" evidence="1">
    <location>
        <begin position="8"/>
        <end position="149"/>
    </location>
</feature>
<dbReference type="AlphaFoldDB" id="A0A368W284"/>
<gene>
    <name evidence="2" type="ORF">DFP97_106291</name>
</gene>
<sequence>MEHFLFKQLTFVRGQTLKMMEGVTEEIADRIPEGFRNTIRWQLGHIYVVLERFAFQYVGLPMRLPTGFKEQFEYGTSPLNTQVSVLVPTLQELETLLKEQQERIREALAHRLQEKIVPPYTTSAGMTLETPEQFLSFNLYHEGMHLSVIKLYKTLLSRGMR</sequence>